<evidence type="ECO:0000313" key="2">
    <source>
        <dbReference type="Proteomes" id="UP000252519"/>
    </source>
</evidence>
<dbReference type="Proteomes" id="UP000252519">
    <property type="component" value="Unassembled WGS sequence"/>
</dbReference>
<evidence type="ECO:0000313" key="1">
    <source>
        <dbReference type="EMBL" id="RCN24038.1"/>
    </source>
</evidence>
<proteinExistence type="predicted"/>
<dbReference type="AlphaFoldDB" id="A0A368EXJ4"/>
<keyword evidence="2" id="KW-1185">Reference proteome</keyword>
<dbReference type="EMBL" id="JOJR01024216">
    <property type="protein sequence ID" value="RCN24038.1"/>
    <property type="molecule type" value="Genomic_DNA"/>
</dbReference>
<accession>A0A368EXJ4</accession>
<organism evidence="1 2">
    <name type="scientific">Ancylostoma caninum</name>
    <name type="common">Dog hookworm</name>
    <dbReference type="NCBI Taxonomy" id="29170"/>
    <lineage>
        <taxon>Eukaryota</taxon>
        <taxon>Metazoa</taxon>
        <taxon>Ecdysozoa</taxon>
        <taxon>Nematoda</taxon>
        <taxon>Chromadorea</taxon>
        <taxon>Rhabditida</taxon>
        <taxon>Rhabditina</taxon>
        <taxon>Rhabditomorpha</taxon>
        <taxon>Strongyloidea</taxon>
        <taxon>Ancylostomatidae</taxon>
        <taxon>Ancylostomatinae</taxon>
        <taxon>Ancylostoma</taxon>
    </lineage>
</organism>
<name>A0A368EXJ4_ANCCA</name>
<sequence>MGSWEELLRLARLPLSSLRNTRKLARLHSRRLLSRKSLWMMVLLRLREFAASTLTKS</sequence>
<gene>
    <name evidence="1" type="ORF">ANCCAN_30273</name>
</gene>
<protein>
    <submittedName>
        <fullName evidence="1">Uncharacterized protein</fullName>
    </submittedName>
</protein>
<comment type="caution">
    <text evidence="1">The sequence shown here is derived from an EMBL/GenBank/DDBJ whole genome shotgun (WGS) entry which is preliminary data.</text>
</comment>
<reference evidence="1 2" key="1">
    <citation type="submission" date="2014-10" db="EMBL/GenBank/DDBJ databases">
        <title>Draft genome of the hookworm Ancylostoma caninum.</title>
        <authorList>
            <person name="Mitreva M."/>
        </authorList>
    </citation>
    <scope>NUCLEOTIDE SEQUENCE [LARGE SCALE GENOMIC DNA]</scope>
    <source>
        <strain evidence="1 2">Baltimore</strain>
    </source>
</reference>